<evidence type="ECO:0000256" key="1">
    <source>
        <dbReference type="ARBA" id="ARBA00004127"/>
    </source>
</evidence>
<feature type="transmembrane region" description="Helical" evidence="7">
    <location>
        <begin position="472"/>
        <end position="490"/>
    </location>
</feature>
<organism evidence="8 9">
    <name type="scientific">Actinomyces capricornis</name>
    <dbReference type="NCBI Taxonomy" id="2755559"/>
    <lineage>
        <taxon>Bacteria</taxon>
        <taxon>Bacillati</taxon>
        <taxon>Actinomycetota</taxon>
        <taxon>Actinomycetes</taxon>
        <taxon>Actinomycetales</taxon>
        <taxon>Actinomycetaceae</taxon>
        <taxon>Actinomyces</taxon>
    </lineage>
</organism>
<evidence type="ECO:0000313" key="8">
    <source>
        <dbReference type="EMBL" id="BDA63995.1"/>
    </source>
</evidence>
<gene>
    <name evidence="8" type="ORF">MANAM107_08290</name>
</gene>
<dbReference type="Pfam" id="PF00860">
    <property type="entry name" value="Xan_ur_permease"/>
    <property type="match status" value="1"/>
</dbReference>
<proteinExistence type="inferred from homology"/>
<dbReference type="InterPro" id="IPR045018">
    <property type="entry name" value="Azg-like"/>
</dbReference>
<evidence type="ECO:0000256" key="4">
    <source>
        <dbReference type="ARBA" id="ARBA00022692"/>
    </source>
</evidence>
<feature type="transmembrane region" description="Helical" evidence="7">
    <location>
        <begin position="79"/>
        <end position="97"/>
    </location>
</feature>
<feature type="transmembrane region" description="Helical" evidence="7">
    <location>
        <begin position="36"/>
        <end position="59"/>
    </location>
</feature>
<keyword evidence="6 7" id="KW-0472">Membrane</keyword>
<keyword evidence="4 7" id="KW-0812">Transmembrane</keyword>
<comment type="subcellular location">
    <subcellularLocation>
        <location evidence="1">Endomembrane system</location>
        <topology evidence="1">Multi-pass membrane protein</topology>
    </subcellularLocation>
</comment>
<evidence type="ECO:0000256" key="7">
    <source>
        <dbReference type="SAM" id="Phobius"/>
    </source>
</evidence>
<evidence type="ECO:0000256" key="3">
    <source>
        <dbReference type="ARBA" id="ARBA00022448"/>
    </source>
</evidence>
<dbReference type="InterPro" id="IPR006043">
    <property type="entry name" value="NCS2"/>
</dbReference>
<name>A0ABN6K355_9ACTO</name>
<evidence type="ECO:0000313" key="9">
    <source>
        <dbReference type="Proteomes" id="UP000824496"/>
    </source>
</evidence>
<protein>
    <submittedName>
        <fullName evidence="8">Permease</fullName>
    </submittedName>
</protein>
<sequence length="497" mass="51665">MSTQTSPAPTPAGISPLDRFFRITERGSTIGREVRGGVVTFFTMSYILVLNPLILAGALANDPLAPTGVGDLDSAKATIAAGTALIAGVMTILMGLIANYPLAMAAGLGINAMVAYTIVGTSDVTFADAMGLIVIEGILILILVLTGFREAVFRAVPPHLRTAISVGIGLFIALIGLVDSKVVRPGGTPLELGLGGSLQGWPVLVFLLGLFLTIVLYIRKVRGAILIGIVSATVVAVVVEAVLHLGAFNDDPEHGELNFTGWALSVPELSGSPVSVPDLSSLGHFSLLGSWEKMGAVSVILLVFSLMLADFFDTMGTMVAIGAEGDLLDEQGNPPRTREILVVDSLGAIAGGLGGVSSNTSYVESAAGVGEGARTGLANVVTGTLFLLSVFLAPVVSMVPYEAATPALVIVGFLMMMQVTEIDWKVPELAIPAFVTIIMMPFSYSITNGIGAGFVTYVVVQVARGRARGVHPLMWLTAGLFVVYFTLAPIKDILGIA</sequence>
<evidence type="ECO:0000256" key="6">
    <source>
        <dbReference type="ARBA" id="ARBA00023136"/>
    </source>
</evidence>
<evidence type="ECO:0000256" key="5">
    <source>
        <dbReference type="ARBA" id="ARBA00022989"/>
    </source>
</evidence>
<dbReference type="RefSeq" id="WP_223911483.1">
    <property type="nucleotide sequence ID" value="NZ_AP025017.1"/>
</dbReference>
<feature type="transmembrane region" description="Helical" evidence="7">
    <location>
        <begin position="160"/>
        <end position="178"/>
    </location>
</feature>
<dbReference type="EMBL" id="AP025017">
    <property type="protein sequence ID" value="BDA63995.1"/>
    <property type="molecule type" value="Genomic_DNA"/>
</dbReference>
<feature type="transmembrane region" description="Helical" evidence="7">
    <location>
        <begin position="225"/>
        <end position="247"/>
    </location>
</feature>
<comment type="similarity">
    <text evidence="2">Belongs to the nucleobase:cation symporter-2 (NCS2) (TC 2.A.40) family. Azg-like subfamily.</text>
</comment>
<keyword evidence="3" id="KW-0813">Transport</keyword>
<feature type="transmembrane region" description="Helical" evidence="7">
    <location>
        <begin position="125"/>
        <end position="148"/>
    </location>
</feature>
<feature type="transmembrane region" description="Helical" evidence="7">
    <location>
        <begin position="377"/>
        <end position="396"/>
    </location>
</feature>
<accession>A0ABN6K355</accession>
<keyword evidence="9" id="KW-1185">Reference proteome</keyword>
<evidence type="ECO:0000256" key="2">
    <source>
        <dbReference type="ARBA" id="ARBA00005697"/>
    </source>
</evidence>
<reference evidence="8 9" key="1">
    <citation type="submission" date="2021-08" db="EMBL/GenBank/DDBJ databases">
        <title>Whole genome sequence of novel Actinomyces species strain MAS-1.</title>
        <authorList>
            <person name="Saito M."/>
            <person name="Kuwahara N."/>
            <person name="Takizawa T."/>
            <person name="Gotouda H."/>
            <person name="Ochiai T."/>
        </authorList>
    </citation>
    <scope>NUCLEOTIDE SEQUENCE [LARGE SCALE GENOMIC DNA]</scope>
    <source>
        <strain evidence="8 9">MAS-1</strain>
    </source>
</reference>
<feature type="transmembrane region" description="Helical" evidence="7">
    <location>
        <begin position="431"/>
        <end position="460"/>
    </location>
</feature>
<feature type="transmembrane region" description="Helical" evidence="7">
    <location>
        <begin position="102"/>
        <end position="119"/>
    </location>
</feature>
<feature type="transmembrane region" description="Helical" evidence="7">
    <location>
        <begin position="198"/>
        <end position="218"/>
    </location>
</feature>
<dbReference type="Proteomes" id="UP000824496">
    <property type="component" value="Chromosome"/>
</dbReference>
<feature type="transmembrane region" description="Helical" evidence="7">
    <location>
        <begin position="294"/>
        <end position="312"/>
    </location>
</feature>
<dbReference type="PANTHER" id="PTHR43337:SF1">
    <property type="entry name" value="XANTHINE_URACIL PERMEASE C887.17-RELATED"/>
    <property type="match status" value="1"/>
</dbReference>
<keyword evidence="5 7" id="KW-1133">Transmembrane helix</keyword>
<dbReference type="PANTHER" id="PTHR43337">
    <property type="entry name" value="XANTHINE/URACIL PERMEASE C887.17-RELATED"/>
    <property type="match status" value="1"/>
</dbReference>